<organism evidence="4 5">
    <name type="scientific">Pseudomonas cavernicola</name>
    <dbReference type="NCBI Taxonomy" id="2320866"/>
    <lineage>
        <taxon>Bacteria</taxon>
        <taxon>Pseudomonadati</taxon>
        <taxon>Pseudomonadota</taxon>
        <taxon>Gammaproteobacteria</taxon>
        <taxon>Pseudomonadales</taxon>
        <taxon>Pseudomonadaceae</taxon>
        <taxon>Pseudomonas</taxon>
    </lineage>
</organism>
<dbReference type="PANTHER" id="PTHR30332:SF17">
    <property type="entry name" value="TYPE IV PILIATION SYSTEM PROTEIN DR_0774-RELATED"/>
    <property type="match status" value="1"/>
</dbReference>
<dbReference type="InterPro" id="IPR001775">
    <property type="entry name" value="GspD/PilQ"/>
</dbReference>
<dbReference type="Pfam" id="PF13629">
    <property type="entry name" value="T2SS-T3SS_pil_N"/>
    <property type="match status" value="1"/>
</dbReference>
<proteinExistence type="inferred from homology"/>
<feature type="domain" description="Pilus formation protein N-terminal" evidence="3">
    <location>
        <begin position="43"/>
        <end position="111"/>
    </location>
</feature>
<dbReference type="PRINTS" id="PR00811">
    <property type="entry name" value="BCTERIALGSPD"/>
</dbReference>
<feature type="domain" description="Type II/III secretion system secretin-like" evidence="2">
    <location>
        <begin position="291"/>
        <end position="459"/>
    </location>
</feature>
<dbReference type="AlphaFoldDB" id="A0A418XB71"/>
<evidence type="ECO:0000259" key="3">
    <source>
        <dbReference type="Pfam" id="PF13629"/>
    </source>
</evidence>
<keyword evidence="5" id="KW-1185">Reference proteome</keyword>
<dbReference type="EMBL" id="QYUR01000006">
    <property type="protein sequence ID" value="RJG09759.1"/>
    <property type="molecule type" value="Genomic_DNA"/>
</dbReference>
<evidence type="ECO:0000256" key="1">
    <source>
        <dbReference type="RuleBase" id="RU004003"/>
    </source>
</evidence>
<dbReference type="OrthoDB" id="9775455at2"/>
<gene>
    <name evidence="4" type="ORF">D3879_16980</name>
</gene>
<accession>A0A418XB71</accession>
<dbReference type="InterPro" id="IPR032789">
    <property type="entry name" value="T2SS-T3SS_pil_N"/>
</dbReference>
<dbReference type="RefSeq" id="WP_119955452.1">
    <property type="nucleotide sequence ID" value="NZ_QYUR01000006.1"/>
</dbReference>
<name>A0A418XB71_9PSED</name>
<evidence type="ECO:0000313" key="5">
    <source>
        <dbReference type="Proteomes" id="UP000284021"/>
    </source>
</evidence>
<comment type="caution">
    <text evidence="4">The sequence shown here is derived from an EMBL/GenBank/DDBJ whole genome shotgun (WGS) entry which is preliminary data.</text>
</comment>
<reference evidence="4 5" key="1">
    <citation type="submission" date="2018-09" db="EMBL/GenBank/DDBJ databases">
        <authorList>
            <person name="Zhu H."/>
        </authorList>
    </citation>
    <scope>NUCLEOTIDE SEQUENCE [LARGE SCALE GENOMIC DNA]</scope>
    <source>
        <strain evidence="4 5">K1S02-6</strain>
    </source>
</reference>
<evidence type="ECO:0000259" key="2">
    <source>
        <dbReference type="Pfam" id="PF00263"/>
    </source>
</evidence>
<dbReference type="Proteomes" id="UP000284021">
    <property type="component" value="Unassembled WGS sequence"/>
</dbReference>
<dbReference type="Pfam" id="PF00263">
    <property type="entry name" value="Secretin"/>
    <property type="match status" value="1"/>
</dbReference>
<dbReference type="PANTHER" id="PTHR30332">
    <property type="entry name" value="PROBABLE GENERAL SECRETION PATHWAY PROTEIN D"/>
    <property type="match status" value="1"/>
</dbReference>
<evidence type="ECO:0000313" key="4">
    <source>
        <dbReference type="EMBL" id="RJG09759.1"/>
    </source>
</evidence>
<dbReference type="InterPro" id="IPR050810">
    <property type="entry name" value="Bact_Secretion_Sys_Channel"/>
</dbReference>
<comment type="similarity">
    <text evidence="1">Belongs to the bacterial secretin family.</text>
</comment>
<sequence>MDTIQRLGTYALHTLGAWLLLLATVQAAEPMPAVSAMPAANTSSIQVPIYKSQVLTTRAPVKKVSVGNPEVADILITSPTQLYLLGRSLGSTNVLLWDNRNRLIDSIDLEVVHDLGSLKGKLHQLLPNEKIEVFSAQGALVLRGHVTSAAAMDTAVKLAKTYTAQTSSVVQGEGEAAVAAPTQTLDVINLLTVGSSQQVMLEVKVAEMQRSLVKNLNVRFNALDFGSSSRWSTGGFNNGVGPGGIPIGFVPDPDNAGQIILDPTSLIGGGKGIFAQFLSDEFLFNVVLEASKDNGSAKVLAEPTLTTLTGQQAEFISGGEFPVPITEDDGITIEFKEFGVGVKFLPVVLDSGRINLNLNVSVSELSNANSLVLDTGLDSILGNGVAQVIPSLTKRSAESTVELGNGQTIAIAGLISENTRDFVSRFPGLGDIPVLGHLFRSQSFINGETELVILVTPHLAKPVDAKTVRLPTEKFVEPSDLDFYLLGKTKGREPGRPVPVSLGVSGGSFGHDLN</sequence>
<dbReference type="GO" id="GO:0009306">
    <property type="term" value="P:protein secretion"/>
    <property type="evidence" value="ECO:0007669"/>
    <property type="project" value="InterPro"/>
</dbReference>
<dbReference type="GO" id="GO:0015627">
    <property type="term" value="C:type II protein secretion system complex"/>
    <property type="evidence" value="ECO:0007669"/>
    <property type="project" value="TreeGrafter"/>
</dbReference>
<protein>
    <submittedName>
        <fullName evidence="4">Type II and III secretion system protein family protein</fullName>
    </submittedName>
</protein>
<dbReference type="InterPro" id="IPR004846">
    <property type="entry name" value="T2SS/T3SS_dom"/>
</dbReference>